<dbReference type="OrthoDB" id="5988923at2759"/>
<dbReference type="InterPro" id="IPR007084">
    <property type="entry name" value="BRICHOS_dom"/>
</dbReference>
<gene>
    <name evidence="3" type="ORF">OS493_013429</name>
</gene>
<dbReference type="Pfam" id="PF04089">
    <property type="entry name" value="BRICHOS"/>
    <property type="match status" value="1"/>
</dbReference>
<proteinExistence type="predicted"/>
<dbReference type="AlphaFoldDB" id="A0A9W9YDT4"/>
<evidence type="ECO:0000259" key="2">
    <source>
        <dbReference type="PROSITE" id="PS50869"/>
    </source>
</evidence>
<reference evidence="3" key="1">
    <citation type="submission" date="2023-01" db="EMBL/GenBank/DDBJ databases">
        <title>Genome assembly of the deep-sea coral Lophelia pertusa.</title>
        <authorList>
            <person name="Herrera S."/>
            <person name="Cordes E."/>
        </authorList>
    </citation>
    <scope>NUCLEOTIDE SEQUENCE</scope>
    <source>
        <strain evidence="3">USNM1676648</strain>
        <tissue evidence="3">Polyp</tissue>
    </source>
</reference>
<evidence type="ECO:0000313" key="3">
    <source>
        <dbReference type="EMBL" id="KAJ7336054.1"/>
    </source>
</evidence>
<dbReference type="Proteomes" id="UP001163046">
    <property type="component" value="Unassembled WGS sequence"/>
</dbReference>
<accession>A0A9W9YDT4</accession>
<keyword evidence="4" id="KW-1185">Reference proteome</keyword>
<comment type="caution">
    <text evidence="3">The sequence shown here is derived from an EMBL/GenBank/DDBJ whole genome shotgun (WGS) entry which is preliminary data.</text>
</comment>
<evidence type="ECO:0000313" key="4">
    <source>
        <dbReference type="Proteomes" id="UP001163046"/>
    </source>
</evidence>
<dbReference type="PROSITE" id="PS50869">
    <property type="entry name" value="BRICHOS"/>
    <property type="match status" value="1"/>
</dbReference>
<evidence type="ECO:0000256" key="1">
    <source>
        <dbReference type="ARBA" id="ARBA00023157"/>
    </source>
</evidence>
<feature type="domain" description="BRICHOS" evidence="2">
    <location>
        <begin position="16"/>
        <end position="108"/>
    </location>
</feature>
<dbReference type="SMART" id="SM01039">
    <property type="entry name" value="BRICHOS"/>
    <property type="match status" value="1"/>
</dbReference>
<protein>
    <recommendedName>
        <fullName evidence="2">BRICHOS domain-containing protein</fullName>
    </recommendedName>
</protein>
<sequence>MSMKNKTSKSFRVPAHNDVEGADFYHDFKMHVTVTRIVSRKVCYISELDSSMSSPGKLKADIVRAALRAGKLPVETESSLVMMTGPANRLLLTKEILDFCGALPIYNTEHIKVDPSNGNGTASK</sequence>
<name>A0A9W9YDT4_9CNID</name>
<dbReference type="EMBL" id="MU827783">
    <property type="protein sequence ID" value="KAJ7336054.1"/>
    <property type="molecule type" value="Genomic_DNA"/>
</dbReference>
<keyword evidence="1" id="KW-1015">Disulfide bond</keyword>
<organism evidence="3 4">
    <name type="scientific">Desmophyllum pertusum</name>
    <dbReference type="NCBI Taxonomy" id="174260"/>
    <lineage>
        <taxon>Eukaryota</taxon>
        <taxon>Metazoa</taxon>
        <taxon>Cnidaria</taxon>
        <taxon>Anthozoa</taxon>
        <taxon>Hexacorallia</taxon>
        <taxon>Scleractinia</taxon>
        <taxon>Caryophylliina</taxon>
        <taxon>Caryophylliidae</taxon>
        <taxon>Desmophyllum</taxon>
    </lineage>
</organism>